<dbReference type="InterPro" id="IPR017930">
    <property type="entry name" value="Myb_dom"/>
</dbReference>
<evidence type="ECO:0000313" key="16">
    <source>
        <dbReference type="RefSeq" id="XP_008808424.2"/>
    </source>
</evidence>
<dbReference type="OrthoDB" id="2143914at2759"/>
<keyword evidence="4" id="KW-0805">Transcription regulation</keyword>
<dbReference type="SMART" id="SM00717">
    <property type="entry name" value="SANT"/>
    <property type="match status" value="2"/>
</dbReference>
<evidence type="ECO:0000256" key="4">
    <source>
        <dbReference type="ARBA" id="ARBA00023015"/>
    </source>
</evidence>
<evidence type="ECO:0000256" key="7">
    <source>
        <dbReference type="ARBA" id="ARBA00023159"/>
    </source>
</evidence>
<dbReference type="PANTHER" id="PTHR47995">
    <property type="entry name" value="TRANSCRIPTION FACTOR MYB33-RELATED"/>
    <property type="match status" value="1"/>
</dbReference>
<protein>
    <recommendedName>
        <fullName evidence="10">Transcription factor GAMYB</fullName>
    </recommendedName>
    <alternativeName>
        <fullName evidence="11">OsGAMyb</fullName>
    </alternativeName>
</protein>
<dbReference type="Pfam" id="PF00249">
    <property type="entry name" value="Myb_DNA-binding"/>
    <property type="match status" value="2"/>
</dbReference>
<evidence type="ECO:0000256" key="8">
    <source>
        <dbReference type="ARBA" id="ARBA00023163"/>
    </source>
</evidence>
<dbReference type="PROSITE" id="PS50090">
    <property type="entry name" value="MYB_LIKE"/>
    <property type="match status" value="2"/>
</dbReference>
<feature type="region of interest" description="Disordered" evidence="12">
    <location>
        <begin position="347"/>
        <end position="401"/>
    </location>
</feature>
<evidence type="ECO:0000256" key="1">
    <source>
        <dbReference type="ARBA" id="ARBA00004123"/>
    </source>
</evidence>
<reference evidence="15" key="1">
    <citation type="journal article" date="2019" name="Nat. Commun.">
        <title>Genome-wide association mapping of date palm fruit traits.</title>
        <authorList>
            <person name="Hazzouri K.M."/>
            <person name="Gros-Balthazard M."/>
            <person name="Flowers J.M."/>
            <person name="Copetti D."/>
            <person name="Lemansour A."/>
            <person name="Lebrun M."/>
            <person name="Masmoudi K."/>
            <person name="Ferrand S."/>
            <person name="Dhar M.I."/>
            <person name="Fresquez Z.A."/>
            <person name="Rosas U."/>
            <person name="Zhang J."/>
            <person name="Talag J."/>
            <person name="Lee S."/>
            <person name="Kudrna D."/>
            <person name="Powell R.F."/>
            <person name="Leitch I.J."/>
            <person name="Krueger R.R."/>
            <person name="Wing R.A."/>
            <person name="Amiri K.M.A."/>
            <person name="Purugganan M.D."/>
        </authorList>
    </citation>
    <scope>NUCLEOTIDE SEQUENCE [LARGE SCALE GENOMIC DNA]</scope>
    <source>
        <strain evidence="15">cv. Khalas</strain>
    </source>
</reference>
<evidence type="ECO:0000256" key="10">
    <source>
        <dbReference type="ARBA" id="ARBA00071221"/>
    </source>
</evidence>
<keyword evidence="15" id="KW-1185">Reference proteome</keyword>
<dbReference type="Gene3D" id="1.10.10.60">
    <property type="entry name" value="Homeodomain-like"/>
    <property type="match status" value="2"/>
</dbReference>
<dbReference type="GO" id="GO:0005634">
    <property type="term" value="C:nucleus"/>
    <property type="evidence" value="ECO:0007669"/>
    <property type="project" value="UniProtKB-SubCell"/>
</dbReference>
<evidence type="ECO:0000256" key="3">
    <source>
        <dbReference type="ARBA" id="ARBA00022782"/>
    </source>
</evidence>
<keyword evidence="6" id="KW-0238">DNA-binding</keyword>
<dbReference type="GO" id="GO:0003677">
    <property type="term" value="F:DNA binding"/>
    <property type="evidence" value="ECO:0007669"/>
    <property type="project" value="UniProtKB-KW"/>
</dbReference>
<dbReference type="Proteomes" id="UP000228380">
    <property type="component" value="Chromosome 11"/>
</dbReference>
<sequence>MKSGGGAEESSAAAAAALKKGPWTAAEDAILMEYVKKYGEGNWNAVQKNSGLNRCGKSCRLRWANHLRPNLRKGPFTPEEELLILHLHAQLGNKWARMAAQLPGRTDNEIKNYWNTRIKRRKRAGLPLYPPEVQRQVLLQHGYHLRPPATSYPASPDPPTPLPAPVPRARLRPPPLSLLHPITFPSSPSPTVAFSSSPSATAPIPLLAQNQFSNGLPSQFPLSSPVLPPSPPLFPSQHQPQLQFSISCPVSPAQPPPQFSLSCPVSPNPPSPLFQPQQAMHCKLGSLVVNPSPSSMQMPFRGELPSSQILGETGGGCGGASIGLLRSSSTGLLDDMIRELQRGVEIPRADLQPQPPPAAGAQGGDGHLGGNDVRKGGTFSPLQGSVQESLSKLDGSDSSINGIEMRSEVTNEISPVHDDITMLFDTRPAPTMLATMVAPEWYNSDSGEISNGPSSVMTDDDIGLEMHQLASSLSIAPMNQEWNIRS</sequence>
<evidence type="ECO:0000259" key="13">
    <source>
        <dbReference type="PROSITE" id="PS50090"/>
    </source>
</evidence>
<evidence type="ECO:0000259" key="14">
    <source>
        <dbReference type="PROSITE" id="PS51294"/>
    </source>
</evidence>
<feature type="domain" description="HTH myb-type" evidence="14">
    <location>
        <begin position="15"/>
        <end position="67"/>
    </location>
</feature>
<gene>
    <name evidence="16" type="primary">LOC103720486</name>
</gene>
<reference evidence="16" key="2">
    <citation type="submission" date="2025-08" db="UniProtKB">
        <authorList>
            <consortium name="RefSeq"/>
        </authorList>
    </citation>
    <scope>IDENTIFICATION</scope>
    <source>
        <tissue evidence="16">Young leaves</tissue>
    </source>
</reference>
<organism evidence="15 16">
    <name type="scientific">Phoenix dactylifera</name>
    <name type="common">Date palm</name>
    <dbReference type="NCBI Taxonomy" id="42345"/>
    <lineage>
        <taxon>Eukaryota</taxon>
        <taxon>Viridiplantae</taxon>
        <taxon>Streptophyta</taxon>
        <taxon>Embryophyta</taxon>
        <taxon>Tracheophyta</taxon>
        <taxon>Spermatophyta</taxon>
        <taxon>Magnoliopsida</taxon>
        <taxon>Liliopsida</taxon>
        <taxon>Arecaceae</taxon>
        <taxon>Coryphoideae</taxon>
        <taxon>Phoeniceae</taxon>
        <taxon>Phoenix</taxon>
    </lineage>
</organism>
<keyword evidence="2" id="KW-0677">Repeat</keyword>
<dbReference type="AlphaFoldDB" id="A0A8B7CXE8"/>
<evidence type="ECO:0000256" key="9">
    <source>
        <dbReference type="ARBA" id="ARBA00023242"/>
    </source>
</evidence>
<accession>A0A8B7CXE8</accession>
<keyword evidence="3" id="KW-0221">Differentiation</keyword>
<dbReference type="FunFam" id="1.10.10.60:FF:000001">
    <property type="entry name" value="MYB-related transcription factor"/>
    <property type="match status" value="1"/>
</dbReference>
<evidence type="ECO:0000256" key="6">
    <source>
        <dbReference type="ARBA" id="ARBA00023125"/>
    </source>
</evidence>
<feature type="domain" description="HTH myb-type" evidence="14">
    <location>
        <begin position="68"/>
        <end position="122"/>
    </location>
</feature>
<keyword evidence="8" id="KW-0804">Transcription</keyword>
<feature type="domain" description="Myb-like" evidence="13">
    <location>
        <begin position="15"/>
        <end position="67"/>
    </location>
</feature>
<dbReference type="RefSeq" id="XP_008808424.2">
    <property type="nucleotide sequence ID" value="XM_008810202.4"/>
</dbReference>
<dbReference type="PROSITE" id="PS51294">
    <property type="entry name" value="HTH_MYB"/>
    <property type="match status" value="2"/>
</dbReference>
<dbReference type="FunFam" id="1.10.10.60:FF:000119">
    <property type="entry name" value="Transcription factor GAMYB"/>
    <property type="match status" value="1"/>
</dbReference>
<feature type="domain" description="Myb-like" evidence="13">
    <location>
        <begin position="68"/>
        <end position="118"/>
    </location>
</feature>
<dbReference type="CDD" id="cd00167">
    <property type="entry name" value="SANT"/>
    <property type="match status" value="2"/>
</dbReference>
<feature type="compositionally biased region" description="Polar residues" evidence="12">
    <location>
        <begin position="380"/>
        <end position="401"/>
    </location>
</feature>
<name>A0A8B7CXE8_PHODC</name>
<evidence type="ECO:0000256" key="12">
    <source>
        <dbReference type="SAM" id="MobiDB-lite"/>
    </source>
</evidence>
<evidence type="ECO:0000256" key="2">
    <source>
        <dbReference type="ARBA" id="ARBA00022737"/>
    </source>
</evidence>
<dbReference type="PANTHER" id="PTHR47995:SF18">
    <property type="entry name" value="TRANSCRIPTION FACTOR MYB65"/>
    <property type="match status" value="1"/>
</dbReference>
<keyword evidence="5" id="KW-0287">Flowering</keyword>
<dbReference type="InterPro" id="IPR009057">
    <property type="entry name" value="Homeodomain-like_sf"/>
</dbReference>
<dbReference type="GO" id="GO:0009555">
    <property type="term" value="P:pollen development"/>
    <property type="evidence" value="ECO:0007669"/>
    <property type="project" value="UniProtKB-ARBA"/>
</dbReference>
<dbReference type="KEGG" id="pda:103720486"/>
<keyword evidence="7" id="KW-0010">Activator</keyword>
<dbReference type="GO" id="GO:0009908">
    <property type="term" value="P:flower development"/>
    <property type="evidence" value="ECO:0007669"/>
    <property type="project" value="UniProtKB-KW"/>
</dbReference>
<dbReference type="GeneID" id="103720486"/>
<comment type="subcellular location">
    <subcellularLocation>
        <location evidence="1">Nucleus</location>
    </subcellularLocation>
</comment>
<dbReference type="GO" id="GO:0030154">
    <property type="term" value="P:cell differentiation"/>
    <property type="evidence" value="ECO:0007669"/>
    <property type="project" value="UniProtKB-KW"/>
</dbReference>
<evidence type="ECO:0000313" key="15">
    <source>
        <dbReference type="Proteomes" id="UP000228380"/>
    </source>
</evidence>
<keyword evidence="9" id="KW-0539">Nucleus</keyword>
<evidence type="ECO:0000256" key="5">
    <source>
        <dbReference type="ARBA" id="ARBA00023089"/>
    </source>
</evidence>
<evidence type="ECO:0000256" key="11">
    <source>
        <dbReference type="ARBA" id="ARBA00078675"/>
    </source>
</evidence>
<proteinExistence type="predicted"/>
<dbReference type="SUPFAM" id="SSF46689">
    <property type="entry name" value="Homeodomain-like"/>
    <property type="match status" value="1"/>
</dbReference>
<dbReference type="InterPro" id="IPR001005">
    <property type="entry name" value="SANT/Myb"/>
</dbReference>